<keyword evidence="2" id="KW-0677">Repeat</keyword>
<accession>A0A9P6AU13</accession>
<organism evidence="6 7">
    <name type="scientific">Hydnum rufescens UP504</name>
    <dbReference type="NCBI Taxonomy" id="1448309"/>
    <lineage>
        <taxon>Eukaryota</taxon>
        <taxon>Fungi</taxon>
        <taxon>Dikarya</taxon>
        <taxon>Basidiomycota</taxon>
        <taxon>Agaricomycotina</taxon>
        <taxon>Agaricomycetes</taxon>
        <taxon>Cantharellales</taxon>
        <taxon>Hydnaceae</taxon>
        <taxon>Hydnum</taxon>
    </lineage>
</organism>
<dbReference type="InterPro" id="IPR015943">
    <property type="entry name" value="WD40/YVTN_repeat-like_dom_sf"/>
</dbReference>
<evidence type="ECO:0000259" key="4">
    <source>
        <dbReference type="PROSITE" id="PS50197"/>
    </source>
</evidence>
<evidence type="ECO:0000313" key="7">
    <source>
        <dbReference type="Proteomes" id="UP000886523"/>
    </source>
</evidence>
<dbReference type="SMART" id="SM00320">
    <property type="entry name" value="WD40"/>
    <property type="match status" value="4"/>
</dbReference>
<dbReference type="Pfam" id="PF14844">
    <property type="entry name" value="PH_BEACH"/>
    <property type="match status" value="1"/>
</dbReference>
<dbReference type="Pfam" id="PF13385">
    <property type="entry name" value="Laminin_G_3"/>
    <property type="match status" value="1"/>
</dbReference>
<dbReference type="Proteomes" id="UP000886523">
    <property type="component" value="Unassembled WGS sequence"/>
</dbReference>
<dbReference type="InterPro" id="IPR036322">
    <property type="entry name" value="WD40_repeat_dom_sf"/>
</dbReference>
<feature type="repeat" description="WD" evidence="3">
    <location>
        <begin position="1811"/>
        <end position="1852"/>
    </location>
</feature>
<dbReference type="Pfam" id="PF00400">
    <property type="entry name" value="WD40"/>
    <property type="match status" value="1"/>
</dbReference>
<dbReference type="PANTHER" id="PTHR46108:SF4">
    <property type="entry name" value="BLUE CHEESE"/>
    <property type="match status" value="1"/>
</dbReference>
<comment type="caution">
    <text evidence="6">The sequence shown here is derived from an EMBL/GenBank/DDBJ whole genome shotgun (WGS) entry which is preliminary data.</text>
</comment>
<dbReference type="OrthoDB" id="26681at2759"/>
<keyword evidence="7" id="KW-1185">Reference proteome</keyword>
<keyword evidence="1 3" id="KW-0853">WD repeat</keyword>
<protein>
    <recommendedName>
        <fullName evidence="8">Beach-domain-containing protein</fullName>
    </recommendedName>
</protein>
<dbReference type="Gene3D" id="2.60.120.200">
    <property type="match status" value="1"/>
</dbReference>
<dbReference type="PROSITE" id="PS50082">
    <property type="entry name" value="WD_REPEATS_2"/>
    <property type="match status" value="1"/>
</dbReference>
<evidence type="ECO:0000256" key="2">
    <source>
        <dbReference type="ARBA" id="ARBA00022737"/>
    </source>
</evidence>
<dbReference type="InterPro" id="IPR019775">
    <property type="entry name" value="WD40_repeat_CS"/>
</dbReference>
<dbReference type="Pfam" id="PF23295">
    <property type="entry name" value="Arm_4"/>
    <property type="match status" value="1"/>
</dbReference>
<dbReference type="InterPro" id="IPR023362">
    <property type="entry name" value="PH-BEACH_dom"/>
</dbReference>
<dbReference type="EMBL" id="MU128993">
    <property type="protein sequence ID" value="KAF9511933.1"/>
    <property type="molecule type" value="Genomic_DNA"/>
</dbReference>
<dbReference type="InterPro" id="IPR051944">
    <property type="entry name" value="BEACH_domain_protein"/>
</dbReference>
<evidence type="ECO:0000259" key="5">
    <source>
        <dbReference type="PROSITE" id="PS51783"/>
    </source>
</evidence>
<dbReference type="PROSITE" id="PS50294">
    <property type="entry name" value="WD_REPEATS_REGION"/>
    <property type="match status" value="1"/>
</dbReference>
<proteinExistence type="predicted"/>
<dbReference type="CDD" id="cd06071">
    <property type="entry name" value="Beach"/>
    <property type="match status" value="1"/>
</dbReference>
<evidence type="ECO:0000256" key="3">
    <source>
        <dbReference type="PROSITE-ProRule" id="PRU00221"/>
    </source>
</evidence>
<dbReference type="PROSITE" id="PS00678">
    <property type="entry name" value="WD_REPEATS_1"/>
    <property type="match status" value="1"/>
</dbReference>
<dbReference type="Gene3D" id="2.130.10.10">
    <property type="entry name" value="YVTN repeat-like/Quinoprotein amine dehydrogenase"/>
    <property type="match status" value="1"/>
</dbReference>
<feature type="domain" description="BEACH-type PH" evidence="5">
    <location>
        <begin position="1229"/>
        <end position="1352"/>
    </location>
</feature>
<reference evidence="6" key="1">
    <citation type="journal article" date="2020" name="Nat. Commun.">
        <title>Large-scale genome sequencing of mycorrhizal fungi provides insights into the early evolution of symbiotic traits.</title>
        <authorList>
            <person name="Miyauchi S."/>
            <person name="Kiss E."/>
            <person name="Kuo A."/>
            <person name="Drula E."/>
            <person name="Kohler A."/>
            <person name="Sanchez-Garcia M."/>
            <person name="Morin E."/>
            <person name="Andreopoulos B."/>
            <person name="Barry K.W."/>
            <person name="Bonito G."/>
            <person name="Buee M."/>
            <person name="Carver A."/>
            <person name="Chen C."/>
            <person name="Cichocki N."/>
            <person name="Clum A."/>
            <person name="Culley D."/>
            <person name="Crous P.W."/>
            <person name="Fauchery L."/>
            <person name="Girlanda M."/>
            <person name="Hayes R.D."/>
            <person name="Keri Z."/>
            <person name="LaButti K."/>
            <person name="Lipzen A."/>
            <person name="Lombard V."/>
            <person name="Magnuson J."/>
            <person name="Maillard F."/>
            <person name="Murat C."/>
            <person name="Nolan M."/>
            <person name="Ohm R.A."/>
            <person name="Pangilinan J."/>
            <person name="Pereira M.F."/>
            <person name="Perotto S."/>
            <person name="Peter M."/>
            <person name="Pfister S."/>
            <person name="Riley R."/>
            <person name="Sitrit Y."/>
            <person name="Stielow J.B."/>
            <person name="Szollosi G."/>
            <person name="Zifcakova L."/>
            <person name="Stursova M."/>
            <person name="Spatafora J.W."/>
            <person name="Tedersoo L."/>
            <person name="Vaario L.M."/>
            <person name="Yamada A."/>
            <person name="Yan M."/>
            <person name="Wang P."/>
            <person name="Xu J."/>
            <person name="Bruns T."/>
            <person name="Baldrian P."/>
            <person name="Vilgalys R."/>
            <person name="Dunand C."/>
            <person name="Henrissat B."/>
            <person name="Grigoriev I.V."/>
            <person name="Hibbett D."/>
            <person name="Nagy L.G."/>
            <person name="Martin F.M."/>
        </authorList>
    </citation>
    <scope>NUCLEOTIDE SEQUENCE</scope>
    <source>
        <strain evidence="6">UP504</strain>
    </source>
</reference>
<dbReference type="SUPFAM" id="SSF81837">
    <property type="entry name" value="BEACH domain"/>
    <property type="match status" value="1"/>
</dbReference>
<dbReference type="InterPro" id="IPR036372">
    <property type="entry name" value="BEACH_dom_sf"/>
</dbReference>
<dbReference type="SMART" id="SM01026">
    <property type="entry name" value="Beach"/>
    <property type="match status" value="1"/>
</dbReference>
<name>A0A9P6AU13_9AGAM</name>
<dbReference type="InterPro" id="IPR011993">
    <property type="entry name" value="PH-like_dom_sf"/>
</dbReference>
<dbReference type="PANTHER" id="PTHR46108">
    <property type="entry name" value="BLUE CHEESE"/>
    <property type="match status" value="1"/>
</dbReference>
<sequence>MSSALQDAPEDFAHDVRIEIVRRTVDELKSAVDLPTQVEQLTQILTVLQEDASMKHVFGELDGFIVLTSVLSGLREMASEDSINSRWQHASHMCFALLIEALKACPRNQVLFEQTVGYEALHQSVVPTSLDSTRVTVIAGLLLALAFQDLTLSEFFTMPQLTNGSSLNITLLDAAIREKQHGWIRLRHPPAIVLLFSICTTISLLPSTAYTIFKTIERIIALSHRNQAMLNEAGLGLSVFQFLYDRRNLLSSIPEEANIVLHKMLRRLMEMGSPTLDQARYLFQSALQDSALQSDVLQTLRSGTRVRWPEFFSMSGAAALLLTDNRGKTFPPPSGLTFLVRKTVLNQNLLFTRAFQGVDIYGDLEFVTPSAHDALSTPLASIRKGRWTHVALVHHATKASSPTVRLYIDGHEIATQNSVYPKPSPPPTTFHFGCDPSEFHSPTCRWSLASCHVLAHPLHGDLPRLIHHLGPRYTGNFQDASLYRFLTYEASTSLNIYMFDHPSLAPNRLGDAPGNGISVLSKALVGDLGFTEDKILVSLSTKGIIPDPHGPALSGINVIVNSAQSRSSETYASLLGDVYVAKLQCFDVNIWRLGGPPIALKLIQASATPSDLNLALCLLFDIVRSCWQNSQDMERLQGYDVLTSLLRSKAHLFDRETFGAVFEFMGIDFASPETATIVNTGAYRSIGLDFHLWSMMLPDLQRAYWGHFSMVLATSKFRRFNIKHRFEKKLHSIGVFGQVLFTYHTDLYGDEMVAAMVEAIAVLAKCNWSPESIKPIVSYLAAKLHQPIGDSIASPHSIHSMVVHNLTGAHAVERAERILEAFVSILTSDSHLGKLNAALPMARVIVLLLGPSPSPIVAVQILRLVGLHLLTLPLFSRKLDLVGFWGILKIVLPDAWNSAVHRAAFDLLLGKSELDKGPSAEQLVVKQPQVLPAIIASLERGIQKIVERRRALGDGRLLTVDSEAPMEALLEELIELHASSPTFRHAFKSKSVLNVFVTLTKSFVSSNATPDPEAPLNSAPLLDKLIHLALMVNLAGISDPSQKRELEDLVDIIRDPRLALLPESAERRRFSSGTAFKGAIDKNSVKALTRVASWRTTIVAAEHKRRRKMLQDMRENLRALQRLTHWVTVVHHEQGLWPHASPAKWRLDEAEGPLRVRKKLEPEVEKVFNTHTHFDGAAGHFTDVSDDAPTAQLIAPWDGGYEFSVIEDDQGWEDELTEDRHRRIRHELEPGDVIEMVRNVARIVGVDSSPGLFILGKTHLYVRDGLVESSTGDILEALDAPKDVLSVPGTLVSDPDPNQRARRWSLDALAGFSTRTYLFRDVSLEIYFKDSRSLLCVFATKLDRHAVLSKLERFVSEIAADGRVSALYRQPLLSLVSFTGKNSQSRSDIDSAQRRWQAREISNFAYLSIINQASGRTPNDLTQYPVFPWLLQDYTSDTLDLISPNTFRDLSLPMGALSSSRRDAAEARYAALMDIGESPFHYGTHFSSSMTTSHFLIRLSPFNRHFKALQGGDFDLPERLFVDVQRAWVSASQESRGDVRELIPEFFNCPEFLENLSGLELGTKAGGEKIDSVRLPPWARHDPLLFIALHRQALESDHVSRNLPAWIDLIWGCMQRDVASCNVFHPLSYEGAIDLDAIEDPVERAASVGIIHNFGQTPRKLFSTMHPPRFLDGVTTLPLGVSHGIPEHPQLLAQSPRPVRITALALGIALQERISALFVDSITDKILACGPDTLLVPNFPHESIEWGFHDQSVRLFVDRKLVQVVEATAVVCATFCGSEVLVTGGSDNLVSLWHLERASGSGPRLKIVHVMRGHHQAASCVAASRPWSLIVSVSEDGSAILWDLNRAQYVRSIYHERAVHACAIHENTGDVVTCSIDQLSIYTINGHHITSLRLSPLERVTSLAFHERETSLVGVLAAGSSDGSIVLRTWNTDDTPPGQKAKWKFITLREMKLRREEGDWRPTVTALKFVK</sequence>
<dbReference type="PROSITE" id="PS50197">
    <property type="entry name" value="BEACH"/>
    <property type="match status" value="1"/>
</dbReference>
<dbReference type="SUPFAM" id="SSF50729">
    <property type="entry name" value="PH domain-like"/>
    <property type="match status" value="1"/>
</dbReference>
<dbReference type="SUPFAM" id="SSF50978">
    <property type="entry name" value="WD40 repeat-like"/>
    <property type="match status" value="1"/>
</dbReference>
<dbReference type="Gene3D" id="2.30.29.30">
    <property type="entry name" value="Pleckstrin-homology domain (PH domain)/Phosphotyrosine-binding domain (PTB)"/>
    <property type="match status" value="1"/>
</dbReference>
<dbReference type="InterPro" id="IPR001680">
    <property type="entry name" value="WD40_rpt"/>
</dbReference>
<evidence type="ECO:0008006" key="8">
    <source>
        <dbReference type="Google" id="ProtNLM"/>
    </source>
</evidence>
<dbReference type="PROSITE" id="PS51783">
    <property type="entry name" value="PH_BEACH"/>
    <property type="match status" value="1"/>
</dbReference>
<evidence type="ECO:0000313" key="6">
    <source>
        <dbReference type="EMBL" id="KAF9511933.1"/>
    </source>
</evidence>
<evidence type="ECO:0000256" key="1">
    <source>
        <dbReference type="ARBA" id="ARBA00022574"/>
    </source>
</evidence>
<dbReference type="Gene3D" id="1.10.1540.10">
    <property type="entry name" value="BEACH domain"/>
    <property type="match status" value="1"/>
</dbReference>
<dbReference type="InterPro" id="IPR013320">
    <property type="entry name" value="ConA-like_dom_sf"/>
</dbReference>
<gene>
    <name evidence="6" type="ORF">BS47DRAFT_1372918</name>
</gene>
<dbReference type="SUPFAM" id="SSF49899">
    <property type="entry name" value="Concanavalin A-like lectins/glucanases"/>
    <property type="match status" value="1"/>
</dbReference>
<feature type="domain" description="BEACH" evidence="4">
    <location>
        <begin position="1381"/>
        <end position="1669"/>
    </location>
</feature>
<dbReference type="InterPro" id="IPR056252">
    <property type="entry name" value="Alfy-like_Arm-like"/>
</dbReference>
<dbReference type="Pfam" id="PF02138">
    <property type="entry name" value="Beach"/>
    <property type="match status" value="1"/>
</dbReference>
<dbReference type="InterPro" id="IPR000409">
    <property type="entry name" value="BEACH_dom"/>
</dbReference>